<dbReference type="InterPro" id="IPR008042">
    <property type="entry name" value="Retrotrans_Pao"/>
</dbReference>
<gene>
    <name evidence="1" type="ORF">DME_LOCUS1504</name>
</gene>
<accession>A0A0N4UH82</accession>
<evidence type="ECO:0000313" key="1">
    <source>
        <dbReference type="EMBL" id="VDN51531.1"/>
    </source>
</evidence>
<reference evidence="1 3" key="2">
    <citation type="submission" date="2018-11" db="EMBL/GenBank/DDBJ databases">
        <authorList>
            <consortium name="Pathogen Informatics"/>
        </authorList>
    </citation>
    <scope>NUCLEOTIDE SEQUENCE [LARGE SCALE GENOMIC DNA]</scope>
</reference>
<proteinExistence type="predicted"/>
<protein>
    <submittedName>
        <fullName evidence="1 4">Uncharacterized protein</fullName>
    </submittedName>
</protein>
<sequence length="128" mass="15403">MSFKLLLQYLWKQNKEDEQQRHKMIRKWPTNVIDLLRYTYLPMLLTLHTQYRFMLSTYPSMESTSFLIYAKSRIAPIKGISIPRFELLSILIGFIDTSLFIKSSWLLRATQWALKFIKLILEEKIAWL</sequence>
<dbReference type="OrthoDB" id="416987at2759"/>
<dbReference type="EMBL" id="UYYG01000023">
    <property type="protein sequence ID" value="VDN51531.1"/>
    <property type="molecule type" value="Genomic_DNA"/>
</dbReference>
<organism evidence="2 4">
    <name type="scientific">Dracunculus medinensis</name>
    <name type="common">Guinea worm</name>
    <dbReference type="NCBI Taxonomy" id="318479"/>
    <lineage>
        <taxon>Eukaryota</taxon>
        <taxon>Metazoa</taxon>
        <taxon>Ecdysozoa</taxon>
        <taxon>Nematoda</taxon>
        <taxon>Chromadorea</taxon>
        <taxon>Rhabditida</taxon>
        <taxon>Spirurina</taxon>
        <taxon>Dracunculoidea</taxon>
        <taxon>Dracunculidae</taxon>
        <taxon>Dracunculus</taxon>
    </lineage>
</organism>
<dbReference type="Pfam" id="PF05380">
    <property type="entry name" value="Peptidase_A17"/>
    <property type="match status" value="1"/>
</dbReference>
<evidence type="ECO:0000313" key="2">
    <source>
        <dbReference type="Proteomes" id="UP000038040"/>
    </source>
</evidence>
<dbReference type="AlphaFoldDB" id="A0A0N4UH82"/>
<name>A0A0N4UH82_DRAME</name>
<dbReference type="WBParaSite" id="DME_0000689001-mRNA-1">
    <property type="protein sequence ID" value="DME_0000689001-mRNA-1"/>
    <property type="gene ID" value="DME_0000689001"/>
</dbReference>
<evidence type="ECO:0000313" key="4">
    <source>
        <dbReference type="WBParaSite" id="DME_0000689001-mRNA-1"/>
    </source>
</evidence>
<keyword evidence="3" id="KW-1185">Reference proteome</keyword>
<evidence type="ECO:0000313" key="3">
    <source>
        <dbReference type="Proteomes" id="UP000274756"/>
    </source>
</evidence>
<dbReference type="Proteomes" id="UP000038040">
    <property type="component" value="Unplaced"/>
</dbReference>
<dbReference type="Proteomes" id="UP000274756">
    <property type="component" value="Unassembled WGS sequence"/>
</dbReference>
<reference evidence="4" key="1">
    <citation type="submission" date="2017-02" db="UniProtKB">
        <authorList>
            <consortium name="WormBaseParasite"/>
        </authorList>
    </citation>
    <scope>IDENTIFICATION</scope>
</reference>